<reference evidence="2" key="1">
    <citation type="journal article" date="2014" name="Front. Microbiol.">
        <title>High frequency of phylogenetically diverse reductive dehalogenase-homologous genes in deep subseafloor sedimentary metagenomes.</title>
        <authorList>
            <person name="Kawai M."/>
            <person name="Futagami T."/>
            <person name="Toyoda A."/>
            <person name="Takaki Y."/>
            <person name="Nishi S."/>
            <person name="Hori S."/>
            <person name="Arai W."/>
            <person name="Tsubouchi T."/>
            <person name="Morono Y."/>
            <person name="Uchiyama I."/>
            <person name="Ito T."/>
            <person name="Fujiyama A."/>
            <person name="Inagaki F."/>
            <person name="Takami H."/>
        </authorList>
    </citation>
    <scope>NUCLEOTIDE SEQUENCE</scope>
    <source>
        <strain evidence="2">Expedition CK06-06</strain>
    </source>
</reference>
<protein>
    <recommendedName>
        <fullName evidence="1">NAD/GMP synthase domain-containing protein</fullName>
    </recommendedName>
</protein>
<dbReference type="CDD" id="cd01990">
    <property type="entry name" value="LarE-like"/>
    <property type="match status" value="1"/>
</dbReference>
<sequence>MNEDLQAKFARMGDILRSLERVAVAFSAGVDSTFVLKVALDVLGPDNVVAVTGNSDSLARAEFDEAAKLAQGMGAEHVILETNELANQNYAVNPENRCYFCKTTLYERMKDFIRQRGIPHIVNGINADDYGDWRPGITAAREHSVRCPVAEAGLTKADLRELSKELGLPTFDKPASPCLASRVQYGEQITTEKLGMIESCEA</sequence>
<evidence type="ECO:0000259" key="1">
    <source>
        <dbReference type="Pfam" id="PF02540"/>
    </source>
</evidence>
<organism evidence="2">
    <name type="scientific">marine sediment metagenome</name>
    <dbReference type="NCBI Taxonomy" id="412755"/>
    <lineage>
        <taxon>unclassified sequences</taxon>
        <taxon>metagenomes</taxon>
        <taxon>ecological metagenomes</taxon>
    </lineage>
</organism>
<comment type="caution">
    <text evidence="2">The sequence shown here is derived from an EMBL/GenBank/DDBJ whole genome shotgun (WGS) entry which is preliminary data.</text>
</comment>
<dbReference type="InterPro" id="IPR022310">
    <property type="entry name" value="NAD/GMP_synthase"/>
</dbReference>
<dbReference type="InterPro" id="IPR014729">
    <property type="entry name" value="Rossmann-like_a/b/a_fold"/>
</dbReference>
<dbReference type="EMBL" id="BARS01040912">
    <property type="protein sequence ID" value="GAG40528.1"/>
    <property type="molecule type" value="Genomic_DNA"/>
</dbReference>
<dbReference type="GO" id="GO:0006163">
    <property type="term" value="P:purine nucleotide metabolic process"/>
    <property type="evidence" value="ECO:0007669"/>
    <property type="project" value="UniProtKB-ARBA"/>
</dbReference>
<feature type="non-terminal residue" evidence="2">
    <location>
        <position position="202"/>
    </location>
</feature>
<gene>
    <name evidence="2" type="ORF">S01H1_62301</name>
</gene>
<dbReference type="InterPro" id="IPR052188">
    <property type="entry name" value="Ni-pincer_cofactor_biosynth"/>
</dbReference>
<proteinExistence type="predicted"/>
<dbReference type="PANTHER" id="PTHR43169:SF2">
    <property type="entry name" value="NAD_GMP SYNTHASE DOMAIN-CONTAINING PROTEIN"/>
    <property type="match status" value="1"/>
</dbReference>
<accession>X0XVE2</accession>
<evidence type="ECO:0000313" key="2">
    <source>
        <dbReference type="EMBL" id="GAG40528.1"/>
    </source>
</evidence>
<dbReference type="SUPFAM" id="SSF52402">
    <property type="entry name" value="Adenine nucleotide alpha hydrolases-like"/>
    <property type="match status" value="1"/>
</dbReference>
<name>X0XVE2_9ZZZZ</name>
<dbReference type="GO" id="GO:0016783">
    <property type="term" value="F:sulfurtransferase activity"/>
    <property type="evidence" value="ECO:0007669"/>
    <property type="project" value="InterPro"/>
</dbReference>
<dbReference type="Gene3D" id="3.40.50.620">
    <property type="entry name" value="HUPs"/>
    <property type="match status" value="1"/>
</dbReference>
<dbReference type="Pfam" id="PF02540">
    <property type="entry name" value="NAD_synthase"/>
    <property type="match status" value="1"/>
</dbReference>
<dbReference type="InterPro" id="IPR005232">
    <property type="entry name" value="LarE"/>
</dbReference>
<dbReference type="PANTHER" id="PTHR43169">
    <property type="entry name" value="EXSB FAMILY PROTEIN"/>
    <property type="match status" value="1"/>
</dbReference>
<feature type="domain" description="NAD/GMP synthase" evidence="1">
    <location>
        <begin position="20"/>
        <end position="86"/>
    </location>
</feature>
<dbReference type="AlphaFoldDB" id="X0XVE2"/>
<dbReference type="NCBIfam" id="TIGR00268">
    <property type="entry name" value="ATP-dependent sacrificial sulfur transferase LarE"/>
    <property type="match status" value="1"/>
</dbReference>